<reference evidence="9" key="2">
    <citation type="submission" date="2020-05" db="UniProtKB">
        <authorList>
            <consortium name="EnsemblMetazoa"/>
        </authorList>
    </citation>
    <scope>IDENTIFICATION</scope>
    <source>
        <strain evidence="9">IAEA</strain>
    </source>
</reference>
<dbReference type="Pfam" id="PF00096">
    <property type="entry name" value="zf-C2H2"/>
    <property type="match status" value="4"/>
</dbReference>
<keyword evidence="2" id="KW-0677">Repeat</keyword>
<evidence type="ECO:0000256" key="4">
    <source>
        <dbReference type="ARBA" id="ARBA00022833"/>
    </source>
</evidence>
<dbReference type="PROSITE" id="PS51029">
    <property type="entry name" value="MADF"/>
    <property type="match status" value="4"/>
</dbReference>
<reference evidence="10" key="1">
    <citation type="submission" date="2015-01" db="EMBL/GenBank/DDBJ databases">
        <authorList>
            <person name="Aksoy S."/>
            <person name="Warren W."/>
            <person name="Wilson R.K."/>
        </authorList>
    </citation>
    <scope>NUCLEOTIDE SEQUENCE [LARGE SCALE GENOMIC DNA]</scope>
    <source>
        <strain evidence="10">IAEA</strain>
    </source>
</reference>
<evidence type="ECO:0000259" key="8">
    <source>
        <dbReference type="PROSITE" id="PS51029"/>
    </source>
</evidence>
<proteinExistence type="predicted"/>
<feature type="domain" description="C2H2-type" evidence="7">
    <location>
        <begin position="1124"/>
        <end position="1151"/>
    </location>
</feature>
<dbReference type="STRING" id="67801.A0A1B0BVY7"/>
<feature type="domain" description="C2H2-type" evidence="7">
    <location>
        <begin position="1208"/>
        <end position="1235"/>
    </location>
</feature>
<keyword evidence="4" id="KW-0862">Zinc</keyword>
<feature type="domain" description="C2H2-type" evidence="7">
    <location>
        <begin position="1236"/>
        <end position="1263"/>
    </location>
</feature>
<evidence type="ECO:0000256" key="3">
    <source>
        <dbReference type="ARBA" id="ARBA00022771"/>
    </source>
</evidence>
<evidence type="ECO:0000256" key="2">
    <source>
        <dbReference type="ARBA" id="ARBA00022737"/>
    </source>
</evidence>
<dbReference type="Gene3D" id="3.30.160.60">
    <property type="entry name" value="Classic Zinc Finger"/>
    <property type="match status" value="5"/>
</dbReference>
<feature type="domain" description="MADF" evidence="8">
    <location>
        <begin position="876"/>
        <end position="968"/>
    </location>
</feature>
<dbReference type="InterPro" id="IPR006578">
    <property type="entry name" value="MADF-dom"/>
</dbReference>
<keyword evidence="3 5" id="KW-0863">Zinc-finger</keyword>
<dbReference type="Pfam" id="PF10545">
    <property type="entry name" value="MADF_DNA_bdg"/>
    <property type="match status" value="4"/>
</dbReference>
<feature type="domain" description="C2H2-type" evidence="7">
    <location>
        <begin position="1180"/>
        <end position="1207"/>
    </location>
</feature>
<evidence type="ECO:0000259" key="7">
    <source>
        <dbReference type="PROSITE" id="PS50157"/>
    </source>
</evidence>
<dbReference type="InterPro" id="IPR036236">
    <property type="entry name" value="Znf_C2H2_sf"/>
</dbReference>
<evidence type="ECO:0000313" key="9">
    <source>
        <dbReference type="EnsemblMetazoa" id="GPPI042231-PA"/>
    </source>
</evidence>
<dbReference type="InterPro" id="IPR013087">
    <property type="entry name" value="Znf_C2H2_type"/>
</dbReference>
<feature type="domain" description="C2H2-type" evidence="7">
    <location>
        <begin position="1080"/>
        <end position="1108"/>
    </location>
</feature>
<feature type="domain" description="C2H2-type" evidence="7">
    <location>
        <begin position="1264"/>
        <end position="1288"/>
    </location>
</feature>
<dbReference type="EnsemblMetazoa" id="GPPI042231-RA">
    <property type="protein sequence ID" value="GPPI042231-PA"/>
    <property type="gene ID" value="GPPI042231"/>
</dbReference>
<dbReference type="PROSITE" id="PS50157">
    <property type="entry name" value="ZINC_FINGER_C2H2_2"/>
    <property type="match status" value="7"/>
</dbReference>
<evidence type="ECO:0000313" key="10">
    <source>
        <dbReference type="Proteomes" id="UP000092460"/>
    </source>
</evidence>
<dbReference type="EMBL" id="JXJN01021534">
    <property type="status" value="NOT_ANNOTATED_CDS"/>
    <property type="molecule type" value="Genomic_DNA"/>
</dbReference>
<accession>A0A1B0BVY7</accession>
<evidence type="ECO:0000256" key="6">
    <source>
        <dbReference type="SAM" id="MobiDB-lite"/>
    </source>
</evidence>
<feature type="domain" description="MADF" evidence="8">
    <location>
        <begin position="641"/>
        <end position="735"/>
    </location>
</feature>
<dbReference type="PROSITE" id="PS00028">
    <property type="entry name" value="ZINC_FINGER_C2H2_1"/>
    <property type="match status" value="7"/>
</dbReference>
<evidence type="ECO:0000256" key="5">
    <source>
        <dbReference type="PROSITE-ProRule" id="PRU00042"/>
    </source>
</evidence>
<feature type="domain" description="C2H2-type" evidence="7">
    <location>
        <begin position="1152"/>
        <end position="1179"/>
    </location>
</feature>
<feature type="compositionally biased region" description="Acidic residues" evidence="6">
    <location>
        <begin position="336"/>
        <end position="345"/>
    </location>
</feature>
<feature type="domain" description="MADF" evidence="8">
    <location>
        <begin position="983"/>
        <end position="1078"/>
    </location>
</feature>
<name>A0A1B0BVY7_9MUSC</name>
<dbReference type="Proteomes" id="UP000092460">
    <property type="component" value="Unassembled WGS sequence"/>
</dbReference>
<feature type="region of interest" description="Disordered" evidence="6">
    <location>
        <begin position="292"/>
        <end position="347"/>
    </location>
</feature>
<keyword evidence="1" id="KW-0479">Metal-binding</keyword>
<sequence length="1288" mass="154243">MITLAKKQAYRSNDHNDDQATSSYIYKNDHIKCGEVFTWLCEGEFFAVECHLCEDRPLCPLTEYAQHMEVWHIECGEVWLGGCRILTAKNNETERETYEEIDDSQAGDSICEHEGRENLISNLEEQTLEPFEQVLIEEDLYDPYTTYAQHTQEEDVNITPLINTRYNGKCETKTREKKSRKKLRKTQNFINKENEQRPQRQLLVKFANTKRANKKNWTKKITCKTNNLNPYRLTYCRRRLQRNELQSNEKSFDNFCLRKKLLGNNNKLSERLFKRRYSGRKKCKKLNKTNATDYRKQHQPAKDAQTNQKINSLPEAEIYLSDRNSAESSILKREEKEDEEEEEDVANTHNYERYDEMSNAHNLISENVKEQSKDTFTKLFELVIEESEEDDTQKNEISESIEKIFNKSESSIKNAVNRQCLKNSENIENWKNEKRIPNWEKINAIEKTADANQLMCVENLNQSKNGAENEQSVQEKCKEHITETRRHRGNEPTDEVMRRRSSSSHSLAFSSCSLNRQFQYHRPQVKVTSEQFGQLIALYRDAPCLWDQSDPQFCDAHHCKQVWQRITAAWNKSCKRHFSTTNIRMRIWNLCRRYLKAKERYQLKDELADTSAFPYYKQMQFLDNQKPVQKRKQFYEKQNSIILNIYRHFPLLWHIRYYKVKCSRQRQQAWLGIRSALKFYGHDLSLSVIQKRIRSLRRCYRKEKIRFLRSSNEKAEFHAIFKHYKEMMFLNAHTKPFECRTCKRTFENLLNYKLHFNNEGNGKCCVEAKQESKPLENYDICHRKKNEDLIVFSPRCPDETEVSSLSSDVQNRILKDSTKGAIESTIEFSLIAKDDRKESYTFQDVKVLKPPSTPEDSLFQRKNSSNIRLTESEVHHLIALYQQLPQLWNPNHLDYNSRNLKRQAWQTLCTQLNNFTSKNYSWKTVYRKVLDYVKYYNREKGLIRKMHKKSINRWTFYKDFKFLDEVRSHEMSSPVRYKDSNIKIIFIYKTLPQLWDTTHPNYNKHNNKQRSLEILCNRLQEECQVQLTPERVKQRLTDLKCQYRLAKKQQLDASKQEISFRTDFEYYEYMTFLDRHVAPFICDICQIEFKRFKDFSLHQRREHEKYKREHKQVVPLTPSEESEHVCHICGFTFTLRHNLRLHLQRHEGIRNHPCSFCPKRFYNSYSLKVHERSHTKEYPFTCEKCGQRFAIASKLNLHIKRHSGKCEYACGHCSKSFYTAFERDRHVRWHLNIRDKVCPTCGKTFVSGSSYYTHLMLHKEVKRYVCDKCDKRFAQHSGLYKHKKRHHQ</sequence>
<organism evidence="9 10">
    <name type="scientific">Glossina palpalis gambiensis</name>
    <dbReference type="NCBI Taxonomy" id="67801"/>
    <lineage>
        <taxon>Eukaryota</taxon>
        <taxon>Metazoa</taxon>
        <taxon>Ecdysozoa</taxon>
        <taxon>Arthropoda</taxon>
        <taxon>Hexapoda</taxon>
        <taxon>Insecta</taxon>
        <taxon>Pterygota</taxon>
        <taxon>Neoptera</taxon>
        <taxon>Endopterygota</taxon>
        <taxon>Diptera</taxon>
        <taxon>Brachycera</taxon>
        <taxon>Muscomorpha</taxon>
        <taxon>Hippoboscoidea</taxon>
        <taxon>Glossinidae</taxon>
        <taxon>Glossina</taxon>
    </lineage>
</organism>
<protein>
    <recommendedName>
        <fullName evidence="11">C2H2-type domain-containing protein</fullName>
    </recommendedName>
</protein>
<feature type="domain" description="MADF" evidence="8">
    <location>
        <begin position="534"/>
        <end position="627"/>
    </location>
</feature>
<dbReference type="SMART" id="SM00355">
    <property type="entry name" value="ZnF_C2H2"/>
    <property type="match status" value="8"/>
</dbReference>
<feature type="compositionally biased region" description="Basic and acidic residues" evidence="6">
    <location>
        <begin position="481"/>
        <end position="498"/>
    </location>
</feature>
<dbReference type="PANTHER" id="PTHR24379:SF121">
    <property type="entry name" value="C2H2-TYPE DOMAIN-CONTAINING PROTEIN"/>
    <property type="match status" value="1"/>
</dbReference>
<dbReference type="PANTHER" id="PTHR24379">
    <property type="entry name" value="KRAB AND ZINC FINGER DOMAIN-CONTAINING"/>
    <property type="match status" value="1"/>
</dbReference>
<dbReference type="SUPFAM" id="SSF57667">
    <property type="entry name" value="beta-beta-alpha zinc fingers"/>
    <property type="match status" value="3"/>
</dbReference>
<dbReference type="VEuPathDB" id="VectorBase:GPPI042231"/>
<evidence type="ECO:0008006" key="11">
    <source>
        <dbReference type="Google" id="ProtNLM"/>
    </source>
</evidence>
<dbReference type="GO" id="GO:0008270">
    <property type="term" value="F:zinc ion binding"/>
    <property type="evidence" value="ECO:0007669"/>
    <property type="project" value="UniProtKB-KW"/>
</dbReference>
<dbReference type="SMART" id="SM00595">
    <property type="entry name" value="MADF"/>
    <property type="match status" value="4"/>
</dbReference>
<dbReference type="EMBL" id="JXJN01021535">
    <property type="status" value="NOT_ANNOTATED_CDS"/>
    <property type="molecule type" value="Genomic_DNA"/>
</dbReference>
<feature type="region of interest" description="Disordered" evidence="6">
    <location>
        <begin position="481"/>
        <end position="500"/>
    </location>
</feature>
<evidence type="ECO:0000256" key="1">
    <source>
        <dbReference type="ARBA" id="ARBA00022723"/>
    </source>
</evidence>
<keyword evidence="10" id="KW-1185">Reference proteome</keyword>